<feature type="domain" description="Multidrug resistance protein MdtA-like barrel-sandwich hybrid" evidence="7">
    <location>
        <begin position="65"/>
        <end position="279"/>
    </location>
</feature>
<evidence type="ECO:0000259" key="7">
    <source>
        <dbReference type="Pfam" id="PF25917"/>
    </source>
</evidence>
<dbReference type="InterPro" id="IPR011053">
    <property type="entry name" value="Single_hybrid_motif"/>
</dbReference>
<dbReference type="RefSeq" id="WP_006973295.1">
    <property type="nucleotide sequence ID" value="NZ_ABCS01000044.1"/>
</dbReference>
<dbReference type="SUPFAM" id="SSF51230">
    <property type="entry name" value="Single hybrid motif"/>
    <property type="match status" value="1"/>
</dbReference>
<evidence type="ECO:0000313" key="9">
    <source>
        <dbReference type="Proteomes" id="UP000005801"/>
    </source>
</evidence>
<evidence type="ECO:0000256" key="3">
    <source>
        <dbReference type="ARBA" id="ARBA00022989"/>
    </source>
</evidence>
<dbReference type="Pfam" id="PF25917">
    <property type="entry name" value="BSH_RND"/>
    <property type="match status" value="1"/>
</dbReference>
<feature type="coiled-coil region" evidence="5">
    <location>
        <begin position="100"/>
        <end position="134"/>
    </location>
</feature>
<keyword evidence="5" id="KW-0175">Coiled coil</keyword>
<dbReference type="EMBL" id="ABCS01000044">
    <property type="protein sequence ID" value="EDM77522.1"/>
    <property type="molecule type" value="Genomic_DNA"/>
</dbReference>
<organism evidence="8 9">
    <name type="scientific">Plesiocystis pacifica SIR-1</name>
    <dbReference type="NCBI Taxonomy" id="391625"/>
    <lineage>
        <taxon>Bacteria</taxon>
        <taxon>Pseudomonadati</taxon>
        <taxon>Myxococcota</taxon>
        <taxon>Polyangia</taxon>
        <taxon>Nannocystales</taxon>
        <taxon>Nannocystaceae</taxon>
        <taxon>Plesiocystis</taxon>
    </lineage>
</organism>
<accession>A6G9A0</accession>
<keyword evidence="4" id="KW-0472">Membrane</keyword>
<dbReference type="OrthoDB" id="5378500at2"/>
<gene>
    <name evidence="8" type="ORF">PPSIR1_09470</name>
</gene>
<evidence type="ECO:0000256" key="5">
    <source>
        <dbReference type="SAM" id="Coils"/>
    </source>
</evidence>
<comment type="caution">
    <text evidence="8">The sequence shown here is derived from an EMBL/GenBank/DDBJ whole genome shotgun (WGS) entry which is preliminary data.</text>
</comment>
<evidence type="ECO:0000256" key="6">
    <source>
        <dbReference type="SAM" id="MobiDB-lite"/>
    </source>
</evidence>
<dbReference type="STRING" id="391625.PPSIR1_09470"/>
<keyword evidence="9" id="KW-1185">Reference proteome</keyword>
<proteinExistence type="predicted"/>
<dbReference type="InterPro" id="IPR050739">
    <property type="entry name" value="MFP"/>
</dbReference>
<feature type="compositionally biased region" description="Basic and acidic residues" evidence="6">
    <location>
        <begin position="176"/>
        <end position="196"/>
    </location>
</feature>
<dbReference type="InterPro" id="IPR058625">
    <property type="entry name" value="MdtA-like_BSH"/>
</dbReference>
<keyword evidence="2" id="KW-0812">Transmembrane</keyword>
<dbReference type="PANTHER" id="PTHR30386">
    <property type="entry name" value="MEMBRANE FUSION SUBUNIT OF EMRAB-TOLC MULTIDRUG EFFLUX PUMP"/>
    <property type="match status" value="1"/>
</dbReference>
<dbReference type="AlphaFoldDB" id="A6G9A0"/>
<dbReference type="PANTHER" id="PTHR30386:SF26">
    <property type="entry name" value="TRANSPORT PROTEIN COMB"/>
    <property type="match status" value="1"/>
</dbReference>
<name>A6G9A0_9BACT</name>
<evidence type="ECO:0000256" key="4">
    <source>
        <dbReference type="ARBA" id="ARBA00023136"/>
    </source>
</evidence>
<sequence length="397" mass="42373">MATPFAHTLRSLEVDGAPGGRALLALAPILLVAWTVWLFAARVQVTESTEIARVQVDAVSREIAASRAGRVSSVRVSIGDRVEAGDLLIELDDRETALALERAEARLESLDAVIVQREREVAASREALEALELAAGAARLEARARVDAALAQARLAESELEDTRGLEQSDVATAAELRRSEAEAERQRAQARERRSASSFARLDGDRQVRDRLARIVAIEGEVAVLAVDRADAQGRIAALEIELEQHRLRAPVAGTVGELAAIERGAWVDRGERLGAVVPAGELEVVAEFSPSQAVGRIKAGQPARLRLAGFPWAEYGSVGAQVSAVAREPRGGAILVELSIESVPEAIALEHGLPGSLEIELERTNPATVLLRAAGRRLRGRGAERQAPAPTDAQP</sequence>
<comment type="subcellular location">
    <subcellularLocation>
        <location evidence="1">Membrane</location>
        <topology evidence="1">Single-pass membrane protein</topology>
    </subcellularLocation>
</comment>
<evidence type="ECO:0000256" key="2">
    <source>
        <dbReference type="ARBA" id="ARBA00022692"/>
    </source>
</evidence>
<dbReference type="Gene3D" id="2.40.50.100">
    <property type="match status" value="1"/>
</dbReference>
<evidence type="ECO:0000313" key="8">
    <source>
        <dbReference type="EMBL" id="EDM77522.1"/>
    </source>
</evidence>
<evidence type="ECO:0000256" key="1">
    <source>
        <dbReference type="ARBA" id="ARBA00004167"/>
    </source>
</evidence>
<protein>
    <submittedName>
        <fullName evidence="8">HlyD family secretion protein</fullName>
    </submittedName>
</protein>
<keyword evidence="3" id="KW-1133">Transmembrane helix</keyword>
<dbReference type="Proteomes" id="UP000005801">
    <property type="component" value="Unassembled WGS sequence"/>
</dbReference>
<feature type="region of interest" description="Disordered" evidence="6">
    <location>
        <begin position="175"/>
        <end position="199"/>
    </location>
</feature>
<dbReference type="GO" id="GO:0016020">
    <property type="term" value="C:membrane"/>
    <property type="evidence" value="ECO:0007669"/>
    <property type="project" value="UniProtKB-SubCell"/>
</dbReference>
<reference evidence="8 9" key="1">
    <citation type="submission" date="2007-06" db="EMBL/GenBank/DDBJ databases">
        <authorList>
            <person name="Shimkets L."/>
            <person name="Ferriera S."/>
            <person name="Johnson J."/>
            <person name="Kravitz S."/>
            <person name="Beeson K."/>
            <person name="Sutton G."/>
            <person name="Rogers Y.-H."/>
            <person name="Friedman R."/>
            <person name="Frazier M."/>
            <person name="Venter J.C."/>
        </authorList>
    </citation>
    <scope>NUCLEOTIDE SEQUENCE [LARGE SCALE GENOMIC DNA]</scope>
    <source>
        <strain evidence="8 9">SIR-1</strain>
    </source>
</reference>
<dbReference type="PRINTS" id="PR01490">
    <property type="entry name" value="RTXTOXIND"/>
</dbReference>
<dbReference type="eggNOG" id="COG1566">
    <property type="taxonomic scope" value="Bacteria"/>
</dbReference>
<dbReference type="Gene3D" id="1.10.287.470">
    <property type="entry name" value="Helix hairpin bin"/>
    <property type="match status" value="1"/>
</dbReference>